<dbReference type="InterPro" id="IPR049428">
    <property type="entry name" value="RecA-like_N"/>
</dbReference>
<evidence type="ECO:0000259" key="2">
    <source>
        <dbReference type="Pfam" id="PF21134"/>
    </source>
</evidence>
<evidence type="ECO:0000313" key="4">
    <source>
        <dbReference type="Proteomes" id="UP000032405"/>
    </source>
</evidence>
<gene>
    <name evidence="3" type="primary">112</name>
    <name evidence="3" type="ORF">DET7_112</name>
</gene>
<feature type="domain" description="RecA-like N-terminal" evidence="1">
    <location>
        <begin position="60"/>
        <end position="272"/>
    </location>
</feature>
<sequence length="363" mass="41017">MADSLMARMLKTAKKHSPEAEVLSKTTLLDKQVIASTGIPLLNIAWTGRPDGGIHSGSKQLVGDSRTFKTMFGLVDVKAYLDKFPDAICVFGDSEFGANQKYWDAMGIDMSRVVHVPIVSVENMQIVFMQMLNDTQRGEHIIFFIDSISQLPSTKEVNDAIKGEDKQDMTRARALNSFWRTVTIQLNMKNLLMVWINSYYDEIGNEYAEPNLKGGKQGFLSCDLIWFITRSQVKHDATKELLGWNFNIGIMKGRFVKEKAKLPVTVLYEGGIDPWSGLLEIARALGYVDMPSSGWYVRTAKGGFDPEKEKKYQKRQMNGDFWYPLLENPKFCDDIHDMYGVSTGAVMPANMLDKFDDVIESTK</sequence>
<evidence type="ECO:0000313" key="3">
    <source>
        <dbReference type="EMBL" id="AJQ20931.1"/>
    </source>
</evidence>
<dbReference type="Pfam" id="PF21134">
    <property type="entry name" value="T4_UVSX_C"/>
    <property type="match status" value="1"/>
</dbReference>
<dbReference type="GeneID" id="24366657"/>
<dbReference type="InterPro" id="IPR027417">
    <property type="entry name" value="P-loop_NTPase"/>
</dbReference>
<dbReference type="SUPFAM" id="SSF52540">
    <property type="entry name" value="P-loop containing nucleoside triphosphate hydrolases"/>
    <property type="match status" value="1"/>
</dbReference>
<reference evidence="3 4" key="1">
    <citation type="journal article" date="2015" name="Genome Announc.">
        <title>Genome Sequence of Salmonella enterica Phage Det7.</title>
        <authorList>
            <person name="Casjens S.R."/>
            <person name="Jacobs-Sera D."/>
            <person name="Hatfull G.F."/>
            <person name="Hendrix R.W."/>
        </authorList>
    </citation>
    <scope>NUCLEOTIDE SEQUENCE [LARGE SCALE GENOMIC DNA]</scope>
</reference>
<accession>A0A0C5PQL0</accession>
<keyword evidence="4" id="KW-1185">Reference proteome</keyword>
<dbReference type="RefSeq" id="YP_009140289.1">
    <property type="nucleotide sequence ID" value="NC_027119.1"/>
</dbReference>
<dbReference type="Gene3D" id="3.40.50.300">
    <property type="entry name" value="P-loop containing nucleotide triphosphate hydrolases"/>
    <property type="match status" value="1"/>
</dbReference>
<evidence type="ECO:0000259" key="1">
    <source>
        <dbReference type="Pfam" id="PF00154"/>
    </source>
</evidence>
<dbReference type="EMBL" id="KP797973">
    <property type="protein sequence ID" value="AJQ20931.1"/>
    <property type="molecule type" value="Genomic_DNA"/>
</dbReference>
<dbReference type="Pfam" id="PF00154">
    <property type="entry name" value="RecA_N"/>
    <property type="match status" value="1"/>
</dbReference>
<dbReference type="Proteomes" id="UP000032405">
    <property type="component" value="Segment"/>
</dbReference>
<name>A0A0C5PQL0_9CAUD</name>
<organism evidence="3 4">
    <name type="scientific">Salmonella phage Det7</name>
    <dbReference type="NCBI Taxonomy" id="454798"/>
    <lineage>
        <taxon>Viruses</taxon>
        <taxon>Duplodnaviria</taxon>
        <taxon>Heunggongvirae</taxon>
        <taxon>Uroviricota</taxon>
        <taxon>Caudoviricetes</taxon>
        <taxon>Pantevenvirales</taxon>
        <taxon>Ackermannviridae</taxon>
        <taxon>Cvivirinae</taxon>
        <taxon>Kuttervirus</taxon>
        <taxon>Kuttervirus Det7</taxon>
    </lineage>
</organism>
<proteinExistence type="predicted"/>
<protein>
    <submittedName>
        <fullName evidence="3">RecA-like protein</fullName>
    </submittedName>
</protein>
<dbReference type="InterPro" id="IPR049047">
    <property type="entry name" value="T4_UVSX-like_C"/>
</dbReference>
<dbReference type="KEGG" id="vg:24366657"/>
<feature type="domain" description="Recombination and repair protein UVSX-like C-terminal" evidence="2">
    <location>
        <begin position="275"/>
        <end position="334"/>
    </location>
</feature>